<dbReference type="PANTHER" id="PTHR46268">
    <property type="entry name" value="STRESS RESPONSE PROTEIN NHAX"/>
    <property type="match status" value="1"/>
</dbReference>
<organism evidence="3 4">
    <name type="scientific">Variovorax soli</name>
    <dbReference type="NCBI Taxonomy" id="376815"/>
    <lineage>
        <taxon>Bacteria</taxon>
        <taxon>Pseudomonadati</taxon>
        <taxon>Pseudomonadota</taxon>
        <taxon>Betaproteobacteria</taxon>
        <taxon>Burkholderiales</taxon>
        <taxon>Comamonadaceae</taxon>
        <taxon>Variovorax</taxon>
    </lineage>
</organism>
<dbReference type="InterPro" id="IPR006015">
    <property type="entry name" value="Universal_stress_UspA"/>
</dbReference>
<proteinExistence type="inferred from homology"/>
<protein>
    <submittedName>
        <fullName evidence="3">Nucleotide-binding universal stress UspA family protein</fullName>
    </submittedName>
</protein>
<gene>
    <name evidence="3" type="ORF">J2739_002549</name>
</gene>
<feature type="domain" description="UspA" evidence="2">
    <location>
        <begin position="157"/>
        <end position="278"/>
    </location>
</feature>
<comment type="similarity">
    <text evidence="1">Belongs to the universal stress protein A family.</text>
</comment>
<accession>A0ABU1NFY4</accession>
<dbReference type="Gene3D" id="3.40.50.12370">
    <property type="match status" value="1"/>
</dbReference>
<evidence type="ECO:0000256" key="1">
    <source>
        <dbReference type="ARBA" id="ARBA00008791"/>
    </source>
</evidence>
<dbReference type="EMBL" id="JAVDRF010000004">
    <property type="protein sequence ID" value="MDR6536776.1"/>
    <property type="molecule type" value="Genomic_DNA"/>
</dbReference>
<evidence type="ECO:0000313" key="4">
    <source>
        <dbReference type="Proteomes" id="UP001184230"/>
    </source>
</evidence>
<dbReference type="PRINTS" id="PR01438">
    <property type="entry name" value="UNVRSLSTRESS"/>
</dbReference>
<dbReference type="PANTHER" id="PTHR46268:SF15">
    <property type="entry name" value="UNIVERSAL STRESS PROTEIN HP_0031"/>
    <property type="match status" value="1"/>
</dbReference>
<dbReference type="Proteomes" id="UP001184230">
    <property type="component" value="Unassembled WGS sequence"/>
</dbReference>
<reference evidence="3 4" key="1">
    <citation type="submission" date="2023-07" db="EMBL/GenBank/DDBJ databases">
        <title>Sorghum-associated microbial communities from plants grown in Nebraska, USA.</title>
        <authorList>
            <person name="Schachtman D."/>
        </authorList>
    </citation>
    <scope>NUCLEOTIDE SEQUENCE [LARGE SCALE GENOMIC DNA]</scope>
    <source>
        <strain evidence="3 4">DS1781</strain>
    </source>
</reference>
<dbReference type="RefSeq" id="WP_309902067.1">
    <property type="nucleotide sequence ID" value="NZ_JAVDRF010000004.1"/>
</dbReference>
<sequence length="279" mass="29778">MNFKTILVHLDHTDRCRARVALATRIAKAQGGHLVGLLPNGLLDGTIPANALPTGMTDFIAESAHYLRQRADGISEGFRAVVNAADAHSHEVREVEGTTIDELIAHGRSSDLIVLGQEDSATDSDVPARGLVPQVMLHAGRPVLVVPYAGDFGDLGKNVLLAWDGSRAAALAMREALPLLAGARRVTLASFRGTGADAGEALLIPEMLRWLERHGVQPRAEQDVVEIDISDALLSRVSDLGADLIVMGGYGHSRLREMVLGGVTREVLSHMTVPVLIAH</sequence>
<evidence type="ECO:0000313" key="3">
    <source>
        <dbReference type="EMBL" id="MDR6536776.1"/>
    </source>
</evidence>
<name>A0ABU1NFY4_9BURK</name>
<keyword evidence="4" id="KW-1185">Reference proteome</keyword>
<dbReference type="SUPFAM" id="SSF52402">
    <property type="entry name" value="Adenine nucleotide alpha hydrolases-like"/>
    <property type="match status" value="2"/>
</dbReference>
<dbReference type="InterPro" id="IPR006016">
    <property type="entry name" value="UspA"/>
</dbReference>
<dbReference type="CDD" id="cd00293">
    <property type="entry name" value="USP-like"/>
    <property type="match status" value="1"/>
</dbReference>
<comment type="caution">
    <text evidence="3">The sequence shown here is derived from an EMBL/GenBank/DDBJ whole genome shotgun (WGS) entry which is preliminary data.</text>
</comment>
<dbReference type="Pfam" id="PF00582">
    <property type="entry name" value="Usp"/>
    <property type="match status" value="1"/>
</dbReference>
<evidence type="ECO:0000259" key="2">
    <source>
        <dbReference type="Pfam" id="PF00582"/>
    </source>
</evidence>